<evidence type="ECO:0000313" key="2">
    <source>
        <dbReference type="WBParaSite" id="Hba_06159"/>
    </source>
</evidence>
<evidence type="ECO:0000313" key="1">
    <source>
        <dbReference type="Proteomes" id="UP000095283"/>
    </source>
</evidence>
<dbReference type="WBParaSite" id="Hba_06159">
    <property type="protein sequence ID" value="Hba_06159"/>
    <property type="gene ID" value="Hba_06159"/>
</dbReference>
<accession>A0A1I7WM60</accession>
<dbReference type="AlphaFoldDB" id="A0A1I7WM60"/>
<organism evidence="1 2">
    <name type="scientific">Heterorhabditis bacteriophora</name>
    <name type="common">Entomopathogenic nematode worm</name>
    <dbReference type="NCBI Taxonomy" id="37862"/>
    <lineage>
        <taxon>Eukaryota</taxon>
        <taxon>Metazoa</taxon>
        <taxon>Ecdysozoa</taxon>
        <taxon>Nematoda</taxon>
        <taxon>Chromadorea</taxon>
        <taxon>Rhabditida</taxon>
        <taxon>Rhabditina</taxon>
        <taxon>Rhabditomorpha</taxon>
        <taxon>Strongyloidea</taxon>
        <taxon>Heterorhabditidae</taxon>
        <taxon>Heterorhabditis</taxon>
    </lineage>
</organism>
<name>A0A1I7WM60_HETBA</name>
<proteinExistence type="predicted"/>
<keyword evidence="1" id="KW-1185">Reference proteome</keyword>
<reference evidence="2" key="1">
    <citation type="submission" date="2016-11" db="UniProtKB">
        <authorList>
            <consortium name="WormBaseParasite"/>
        </authorList>
    </citation>
    <scope>IDENTIFICATION</scope>
</reference>
<protein>
    <submittedName>
        <fullName evidence="2">Uncharacterized protein</fullName>
    </submittedName>
</protein>
<dbReference type="Proteomes" id="UP000095283">
    <property type="component" value="Unplaced"/>
</dbReference>
<sequence length="58" mass="6901">MRILDYNLFSCWCWRPSITIHSILSSLNYYTMSKALLTTAIQLHKQGEKNVKINTKYY</sequence>